<evidence type="ECO:0000313" key="2">
    <source>
        <dbReference type="Proteomes" id="UP000244016"/>
    </source>
</evidence>
<sequence>MYAFWPVRYASHVVRLAPHEALSLHELLLVYTYALADLREKEKSVQHEAIRTIVARTRALLEKHIREIVALLETSHVS</sequence>
<comment type="caution">
    <text evidence="1">The sequence shown here is derived from an EMBL/GenBank/DDBJ whole genome shotgun (WGS) entry which is preliminary data.</text>
</comment>
<proteinExistence type="predicted"/>
<organism evidence="1 2">
    <name type="scientific">Brockia lithotrophica</name>
    <dbReference type="NCBI Taxonomy" id="933949"/>
    <lineage>
        <taxon>Bacteria</taxon>
        <taxon>Bacillati</taxon>
        <taxon>Bacillota</taxon>
        <taxon>Bacilli</taxon>
        <taxon>Bacillales</taxon>
        <taxon>Bacillales Family X. Incertae Sedis</taxon>
        <taxon>Brockia</taxon>
    </lineage>
</organism>
<dbReference type="AlphaFoldDB" id="A0A2T5G6F9"/>
<dbReference type="Proteomes" id="UP000244016">
    <property type="component" value="Unassembled WGS sequence"/>
</dbReference>
<gene>
    <name evidence="1" type="ORF">BLITH_1397</name>
</gene>
<name>A0A2T5G6F9_9BACL</name>
<protein>
    <submittedName>
        <fullName evidence="1">Uncharacterized protein</fullName>
    </submittedName>
</protein>
<dbReference type="EMBL" id="PEBW01000004">
    <property type="protein sequence ID" value="PTQ51759.1"/>
    <property type="molecule type" value="Genomic_DNA"/>
</dbReference>
<reference evidence="1 2" key="1">
    <citation type="submission" date="2017-08" db="EMBL/GenBank/DDBJ databases">
        <title>Burning lignite coal seam in the remote Altai Mountains harbors a hydrogen-driven thermophilic microbial community.</title>
        <authorList>
            <person name="Kadnikov V.V."/>
            <person name="Mardanov A.V."/>
            <person name="Ivasenko D."/>
            <person name="Beletsky A.V."/>
            <person name="Karnachuk O.V."/>
            <person name="Ravin N.V."/>
        </authorList>
    </citation>
    <scope>NUCLEOTIDE SEQUENCE [LARGE SCALE GENOMIC DNA]</scope>
    <source>
        <strain evidence="1">AL31</strain>
    </source>
</reference>
<evidence type="ECO:0000313" key="1">
    <source>
        <dbReference type="EMBL" id="PTQ51759.1"/>
    </source>
</evidence>
<accession>A0A2T5G6F9</accession>